<organism evidence="2 3">
    <name type="scientific">Glaciihabitans tibetensis</name>
    <dbReference type="NCBI Taxonomy" id="1266600"/>
    <lineage>
        <taxon>Bacteria</taxon>
        <taxon>Bacillati</taxon>
        <taxon>Actinomycetota</taxon>
        <taxon>Actinomycetes</taxon>
        <taxon>Micrococcales</taxon>
        <taxon>Microbacteriaceae</taxon>
        <taxon>Glaciihabitans</taxon>
    </lineage>
</organism>
<dbReference type="SUPFAM" id="SSF53955">
    <property type="entry name" value="Lysozyme-like"/>
    <property type="match status" value="1"/>
</dbReference>
<evidence type="ECO:0000313" key="3">
    <source>
        <dbReference type="Proteomes" id="UP000237983"/>
    </source>
</evidence>
<proteinExistence type="predicted"/>
<dbReference type="InterPro" id="IPR031304">
    <property type="entry name" value="SLT_2"/>
</dbReference>
<dbReference type="InterPro" id="IPR023346">
    <property type="entry name" value="Lysozyme-like_dom_sf"/>
</dbReference>
<dbReference type="Proteomes" id="UP000237983">
    <property type="component" value="Unassembled WGS sequence"/>
</dbReference>
<gene>
    <name evidence="2" type="ORF">B0I08_10588</name>
</gene>
<evidence type="ECO:0000313" key="2">
    <source>
        <dbReference type="EMBL" id="PRY67927.1"/>
    </source>
</evidence>
<dbReference type="GO" id="GO:0009253">
    <property type="term" value="P:peptidoglycan catabolic process"/>
    <property type="evidence" value="ECO:0007669"/>
    <property type="project" value="TreeGrafter"/>
</dbReference>
<name>A0A2T0VCM0_9MICO</name>
<dbReference type="CDD" id="cd13399">
    <property type="entry name" value="Slt35-like"/>
    <property type="match status" value="1"/>
</dbReference>
<dbReference type="AlphaFoldDB" id="A0A2T0VCM0"/>
<feature type="domain" description="Transglycosylase SLT" evidence="1">
    <location>
        <begin position="221"/>
        <end position="280"/>
    </location>
</feature>
<sequence>MKLWTPARRHRARTPAAARSRRPLGALIAAGVVLAVVGYYVSAVSLIEPVTPDATAVDADVPVSGAPLAAATEGMAGELGGVTSTDPGLENQPGTLTVDGGGLRPSADAPPEPIVTSTAVAMVSADWAAEVAAKTGIPQRALVAYAAAALTVGEEQPRCGLGWNTVAAIGFVESGHGSHGGATLTESGLSSPLIRGPALSGGDYAAIRDSDGGAWDGDAVWDRAVGPMQFIPSTWATWTADGNGDGVGDPNQVDDAALATARYLCHSGSVSTPEQWRAAVFSYNHLDSYVDLIAQTANGYARQGG</sequence>
<dbReference type="PANTHER" id="PTHR30163">
    <property type="entry name" value="MEMBRANE-BOUND LYTIC MUREIN TRANSGLYCOSYLASE B"/>
    <property type="match status" value="1"/>
</dbReference>
<dbReference type="PANTHER" id="PTHR30163:SF8">
    <property type="entry name" value="LYTIC MUREIN TRANSGLYCOSYLASE"/>
    <property type="match status" value="1"/>
</dbReference>
<reference evidence="2 3" key="1">
    <citation type="submission" date="2018-03" db="EMBL/GenBank/DDBJ databases">
        <title>Genomic Encyclopedia of Type Strains, Phase III (KMG-III): the genomes of soil and plant-associated and newly described type strains.</title>
        <authorList>
            <person name="Whitman W."/>
        </authorList>
    </citation>
    <scope>NUCLEOTIDE SEQUENCE [LARGE SCALE GENOMIC DNA]</scope>
    <source>
        <strain evidence="2 3">CGMCC 1.12484</strain>
    </source>
</reference>
<dbReference type="InterPro" id="IPR043426">
    <property type="entry name" value="MltB-like"/>
</dbReference>
<dbReference type="GO" id="GO:0008933">
    <property type="term" value="F:peptidoglycan lytic transglycosylase activity"/>
    <property type="evidence" value="ECO:0007669"/>
    <property type="project" value="TreeGrafter"/>
</dbReference>
<accession>A0A2T0VCM0</accession>
<dbReference type="Pfam" id="PF13406">
    <property type="entry name" value="SLT_2"/>
    <property type="match status" value="1"/>
</dbReference>
<protein>
    <submittedName>
        <fullName evidence="2">Membrane-bound lytic murein transglycosylase B</fullName>
    </submittedName>
</protein>
<evidence type="ECO:0000259" key="1">
    <source>
        <dbReference type="Pfam" id="PF13406"/>
    </source>
</evidence>
<dbReference type="Gene3D" id="1.10.530.10">
    <property type="match status" value="1"/>
</dbReference>
<dbReference type="RefSeq" id="WP_106212498.1">
    <property type="nucleotide sequence ID" value="NZ_PVTL01000005.1"/>
</dbReference>
<keyword evidence="3" id="KW-1185">Reference proteome</keyword>
<comment type="caution">
    <text evidence="2">The sequence shown here is derived from an EMBL/GenBank/DDBJ whole genome shotgun (WGS) entry which is preliminary data.</text>
</comment>
<dbReference type="EMBL" id="PVTL01000005">
    <property type="protein sequence ID" value="PRY67927.1"/>
    <property type="molecule type" value="Genomic_DNA"/>
</dbReference>